<sequence length="435" mass="47284">MTRPHLVPPATDLPPPGPRPSPHEGLINQLGFRPDAGVDAASTGVGLMPMFQPVVSLPDEGVVGFEALARWPVFASVTPQNVFTFANQSRRADDLDRQCIEAAAQAALDAEMPRGSMLLLNTEPSVAHVRRSPHSALSQACERFQVVFELTERQLIAHPRALLDKVSAIRDDGIAIAVDDVGAHPESLAVLDVVAPDIVKLDMTMIQSSPQRDRAYTLTGVLAYQERTGALIIAEGVENDDHLEQSMAFGASLAQGFRFGHAAPLNRHQYTAEPPRLLHTNGSQAAPPADHDRKALRVARREIVAALARHIEDQARHAVDHPMVLAAVQRPEDFTVTSRQVYNDLAMTSPLVAVFGRGMPVDIGVGIRSVELEAGDPLCDEWVLVTLGADTCRALVARELPTHDKCDGDRRYEFLITSDRAMVTKAAKSLLERVP</sequence>
<dbReference type="InterPro" id="IPR001633">
    <property type="entry name" value="EAL_dom"/>
</dbReference>
<name>A0ABT2MB53_9MYCO</name>
<feature type="region of interest" description="Disordered" evidence="1">
    <location>
        <begin position="1"/>
        <end position="24"/>
    </location>
</feature>
<dbReference type="InterPro" id="IPR019278">
    <property type="entry name" value="DICT_dom"/>
</dbReference>
<dbReference type="EMBL" id="JAODWD010000002">
    <property type="protein sequence ID" value="MCT7658395.1"/>
    <property type="molecule type" value="Genomic_DNA"/>
</dbReference>
<reference evidence="4" key="1">
    <citation type="submission" date="2023-07" db="EMBL/GenBank/DDBJ databases">
        <authorList>
            <person name="Deng Y."/>
            <person name="Zhang Y.-Q."/>
        </authorList>
    </citation>
    <scope>NUCLEOTIDE SEQUENCE [LARGE SCALE GENOMIC DNA]</scope>
    <source>
        <strain evidence="4">CPCC 205710</strain>
    </source>
</reference>
<protein>
    <submittedName>
        <fullName evidence="3">EAL domain-containing protein</fullName>
    </submittedName>
</protein>
<keyword evidence="4" id="KW-1185">Reference proteome</keyword>
<feature type="compositionally biased region" description="Pro residues" evidence="1">
    <location>
        <begin position="11"/>
        <end position="20"/>
    </location>
</feature>
<evidence type="ECO:0000259" key="2">
    <source>
        <dbReference type="PROSITE" id="PS50883"/>
    </source>
</evidence>
<dbReference type="Gene3D" id="3.20.20.450">
    <property type="entry name" value="EAL domain"/>
    <property type="match status" value="1"/>
</dbReference>
<organism evidence="3 4">
    <name type="scientific">Mycobacterium deserti</name>
    <dbReference type="NCBI Taxonomy" id="2978347"/>
    <lineage>
        <taxon>Bacteria</taxon>
        <taxon>Bacillati</taxon>
        <taxon>Actinomycetota</taxon>
        <taxon>Actinomycetes</taxon>
        <taxon>Mycobacteriales</taxon>
        <taxon>Mycobacteriaceae</taxon>
        <taxon>Mycobacterium</taxon>
    </lineage>
</organism>
<dbReference type="SUPFAM" id="SSF141868">
    <property type="entry name" value="EAL domain-like"/>
    <property type="match status" value="1"/>
</dbReference>
<dbReference type="RefSeq" id="WP_260992450.1">
    <property type="nucleotide sequence ID" value="NZ_JAODWD010000002.1"/>
</dbReference>
<proteinExistence type="predicted"/>
<dbReference type="PROSITE" id="PS50883">
    <property type="entry name" value="EAL"/>
    <property type="match status" value="1"/>
</dbReference>
<dbReference type="CDD" id="cd01948">
    <property type="entry name" value="EAL"/>
    <property type="match status" value="1"/>
</dbReference>
<evidence type="ECO:0000313" key="3">
    <source>
        <dbReference type="EMBL" id="MCT7658395.1"/>
    </source>
</evidence>
<dbReference type="PANTHER" id="PTHR33121">
    <property type="entry name" value="CYCLIC DI-GMP PHOSPHODIESTERASE PDEF"/>
    <property type="match status" value="1"/>
</dbReference>
<dbReference type="Pfam" id="PF10069">
    <property type="entry name" value="DICT"/>
    <property type="match status" value="1"/>
</dbReference>
<evidence type="ECO:0000256" key="1">
    <source>
        <dbReference type="SAM" id="MobiDB-lite"/>
    </source>
</evidence>
<dbReference type="InterPro" id="IPR050706">
    <property type="entry name" value="Cyclic-di-GMP_PDE-like"/>
</dbReference>
<accession>A0ABT2MB53</accession>
<gene>
    <name evidence="3" type="ORF">N4S67_08175</name>
</gene>
<dbReference type="SMART" id="SM00052">
    <property type="entry name" value="EAL"/>
    <property type="match status" value="1"/>
</dbReference>
<dbReference type="Proteomes" id="UP001206639">
    <property type="component" value="Unassembled WGS sequence"/>
</dbReference>
<dbReference type="InterPro" id="IPR035919">
    <property type="entry name" value="EAL_sf"/>
</dbReference>
<dbReference type="PANTHER" id="PTHR33121:SF76">
    <property type="entry name" value="SIGNALING PROTEIN"/>
    <property type="match status" value="1"/>
</dbReference>
<evidence type="ECO:0000313" key="4">
    <source>
        <dbReference type="Proteomes" id="UP001206639"/>
    </source>
</evidence>
<feature type="domain" description="EAL" evidence="2">
    <location>
        <begin position="31"/>
        <end position="276"/>
    </location>
</feature>
<comment type="caution">
    <text evidence="3">The sequence shown here is derived from an EMBL/GenBank/DDBJ whole genome shotgun (WGS) entry which is preliminary data.</text>
</comment>
<dbReference type="Pfam" id="PF00563">
    <property type="entry name" value="EAL"/>
    <property type="match status" value="1"/>
</dbReference>